<comment type="caution">
    <text evidence="2">The sequence shown here is derived from an EMBL/GenBank/DDBJ whole genome shotgun (WGS) entry which is preliminary data.</text>
</comment>
<protein>
    <submittedName>
        <fullName evidence="2">Uncharacterized protein</fullName>
    </submittedName>
</protein>
<dbReference type="AlphaFoldDB" id="A0A6N4R0R3"/>
<name>A0A6N4R0R3_BLAVI</name>
<organism evidence="2 3">
    <name type="scientific">Blastochloris viridis</name>
    <name type="common">Rhodopseudomonas viridis</name>
    <dbReference type="NCBI Taxonomy" id="1079"/>
    <lineage>
        <taxon>Bacteria</taxon>
        <taxon>Pseudomonadati</taxon>
        <taxon>Pseudomonadota</taxon>
        <taxon>Alphaproteobacteria</taxon>
        <taxon>Hyphomicrobiales</taxon>
        <taxon>Blastochloridaceae</taxon>
        <taxon>Blastochloris</taxon>
    </lineage>
</organism>
<evidence type="ECO:0000313" key="3">
    <source>
        <dbReference type="Proteomes" id="UP000320948"/>
    </source>
</evidence>
<reference evidence="2 3" key="1">
    <citation type="journal article" date="2017" name="Nat. Commun.">
        <title>In situ click chemistry generation of cyclooxygenase-2 inhibitors.</title>
        <authorList>
            <person name="Bhardwaj A."/>
            <person name="Kaur J."/>
            <person name="Wuest M."/>
            <person name="Wuest F."/>
        </authorList>
    </citation>
    <scope>NUCLEOTIDE SEQUENCE [LARGE SCALE GENOMIC DNA]</scope>
    <source>
        <strain evidence="2">S2_018_000_R2_106</strain>
    </source>
</reference>
<keyword evidence="1" id="KW-0472">Membrane</keyword>
<dbReference type="Proteomes" id="UP000320948">
    <property type="component" value="Unassembled WGS sequence"/>
</dbReference>
<feature type="transmembrane region" description="Helical" evidence="1">
    <location>
        <begin position="21"/>
        <end position="52"/>
    </location>
</feature>
<keyword evidence="1" id="KW-0812">Transmembrane</keyword>
<gene>
    <name evidence="2" type="ORF">DI628_08625</name>
</gene>
<evidence type="ECO:0000256" key="1">
    <source>
        <dbReference type="SAM" id="Phobius"/>
    </source>
</evidence>
<proteinExistence type="predicted"/>
<evidence type="ECO:0000313" key="2">
    <source>
        <dbReference type="EMBL" id="TKW60938.1"/>
    </source>
</evidence>
<sequence>MQMRPVPRNIDKPNRTPEYAVTFLFAYYMTLFLFSKALVALLVGAIATYIMYKVTLDKPEGLAMRLAYRHVKFGKMRPSPKHAPRLEI</sequence>
<accession>A0A6N4R0R3</accession>
<dbReference type="EMBL" id="VAFM01000002">
    <property type="protein sequence ID" value="TKW60938.1"/>
    <property type="molecule type" value="Genomic_DNA"/>
</dbReference>
<keyword evidence="1" id="KW-1133">Transmembrane helix</keyword>